<dbReference type="EMBL" id="JACHID010000012">
    <property type="protein sequence ID" value="MBB5022580.1"/>
    <property type="molecule type" value="Genomic_DNA"/>
</dbReference>
<dbReference type="SUPFAM" id="SSF48452">
    <property type="entry name" value="TPR-like"/>
    <property type="match status" value="1"/>
</dbReference>
<dbReference type="Gene3D" id="1.25.40.10">
    <property type="entry name" value="Tetratricopeptide repeat domain"/>
    <property type="match status" value="1"/>
</dbReference>
<dbReference type="InterPro" id="IPR007655">
    <property type="entry name" value="Slam_C"/>
</dbReference>
<evidence type="ECO:0000259" key="2">
    <source>
        <dbReference type="Pfam" id="PF04575"/>
    </source>
</evidence>
<feature type="chain" id="PRO_5031144231" description="Surface lipoprotein assembly modifier C-terminal domain-containing protein" evidence="1">
    <location>
        <begin position="21"/>
        <end position="440"/>
    </location>
</feature>
<reference evidence="3 4" key="1">
    <citation type="submission" date="2020-08" db="EMBL/GenBank/DDBJ databases">
        <title>Genomic Encyclopedia of Type Strains, Phase IV (KMG-IV): sequencing the most valuable type-strain genomes for metagenomic binning, comparative biology and taxonomic classification.</title>
        <authorList>
            <person name="Goeker M."/>
        </authorList>
    </citation>
    <scope>NUCLEOTIDE SEQUENCE [LARGE SCALE GENOMIC DNA]</scope>
    <source>
        <strain evidence="3 4">DSM 22071</strain>
    </source>
</reference>
<gene>
    <name evidence="3" type="ORF">HNR37_001918</name>
</gene>
<protein>
    <recommendedName>
        <fullName evidence="2">Surface lipoprotein assembly modifier C-terminal domain-containing protein</fullName>
    </recommendedName>
</protein>
<dbReference type="SUPFAM" id="SSF56935">
    <property type="entry name" value="Porins"/>
    <property type="match status" value="1"/>
</dbReference>
<dbReference type="Proteomes" id="UP000528322">
    <property type="component" value="Unassembled WGS sequence"/>
</dbReference>
<comment type="caution">
    <text evidence="3">The sequence shown here is derived from an EMBL/GenBank/DDBJ whole genome shotgun (WGS) entry which is preliminary data.</text>
</comment>
<feature type="signal peptide" evidence="1">
    <location>
        <begin position="1"/>
        <end position="20"/>
    </location>
</feature>
<dbReference type="AlphaFoldDB" id="A0A7W7Y5Q9"/>
<evidence type="ECO:0000313" key="4">
    <source>
        <dbReference type="Proteomes" id="UP000528322"/>
    </source>
</evidence>
<evidence type="ECO:0000256" key="1">
    <source>
        <dbReference type="SAM" id="SignalP"/>
    </source>
</evidence>
<sequence>MSIQVFFVALLVILPATTMSQTTQPLPQIDSLRQLAEQQDFQQVYDLLEPLEYEFAGNPAYDSIFGIAALRTGNHGRATWALERLVLLEPENHRGKLSLARAYMELKRYSRTQALINEVRLAEPPPRIMQAADRLELELEERRNPKLWSLTGHIQIGAGYDSNVGSAPGTFIHEVAGPITVDKESSLFSELDLRQRLQYSSTDEWRFFGGYRLRENRPYSASEYLRHRVTIEGGAVRSADLWRLSLEPSVTKSWKDTDEESREARVALNGRYRLNPQLFLMGFATVSRLSYDQNSENNGDFHVAGAGLAKIIDVTGKPLTMTATAYYLTSDQPDSPAGDMRSLGTDVTLSLQLRPGFNLNARLGRIGRDYSCRSHPAGCNSEREDTQWRSSVGGSYQLQDRLRIEPQISHTWQESNMDQNEYERTVFKVSVRYDFATWRR</sequence>
<dbReference type="InterPro" id="IPR011990">
    <property type="entry name" value="TPR-like_helical_dom_sf"/>
</dbReference>
<proteinExistence type="predicted"/>
<accession>A0A7W7Y5Q9</accession>
<dbReference type="Pfam" id="PF04575">
    <property type="entry name" value="SlipAM"/>
    <property type="match status" value="1"/>
</dbReference>
<keyword evidence="1" id="KW-0732">Signal</keyword>
<name>A0A7W7Y5Q9_9BACT</name>
<feature type="domain" description="Surface lipoprotein assembly modifier C-terminal" evidence="2">
    <location>
        <begin position="243"/>
        <end position="432"/>
    </location>
</feature>
<organism evidence="3 4">
    <name type="scientific">Desulfurispira natronophila</name>
    <dbReference type="NCBI Taxonomy" id="682562"/>
    <lineage>
        <taxon>Bacteria</taxon>
        <taxon>Pseudomonadati</taxon>
        <taxon>Chrysiogenota</taxon>
        <taxon>Chrysiogenia</taxon>
        <taxon>Chrysiogenales</taxon>
        <taxon>Chrysiogenaceae</taxon>
        <taxon>Desulfurispira</taxon>
    </lineage>
</organism>
<keyword evidence="4" id="KW-1185">Reference proteome</keyword>
<evidence type="ECO:0000313" key="3">
    <source>
        <dbReference type="EMBL" id="MBB5022580.1"/>
    </source>
</evidence>